<dbReference type="EMBL" id="CP126980">
    <property type="protein sequence ID" value="WIM93433.1"/>
    <property type="molecule type" value="Genomic_DNA"/>
</dbReference>
<proteinExistence type="predicted"/>
<sequence length="56" mass="6164">MGWRLRSHVHADPAAGRHDRLDAVVVRDGKNLKGGALGKAPHRRFKAIEARTAIAR</sequence>
<reference evidence="1 2" key="1">
    <citation type="submission" date="2023-06" db="EMBL/GenBank/DDBJ databases">
        <authorList>
            <person name="Yushchuk O."/>
            <person name="Binda E."/>
            <person name="Ruckert-Reed C."/>
            <person name="Fedorenko V."/>
            <person name="Kalinowski J."/>
            <person name="Marinelli F."/>
        </authorList>
    </citation>
    <scope>NUCLEOTIDE SEQUENCE [LARGE SCALE GENOMIC DNA]</scope>
    <source>
        <strain evidence="1 2">NRRL 3884</strain>
    </source>
</reference>
<keyword evidence="2" id="KW-1185">Reference proteome</keyword>
<evidence type="ECO:0000313" key="1">
    <source>
        <dbReference type="EMBL" id="WIM93433.1"/>
    </source>
</evidence>
<organism evidence="1 2">
    <name type="scientific">Actinoplanes oblitus</name>
    <dbReference type="NCBI Taxonomy" id="3040509"/>
    <lineage>
        <taxon>Bacteria</taxon>
        <taxon>Bacillati</taxon>
        <taxon>Actinomycetota</taxon>
        <taxon>Actinomycetes</taxon>
        <taxon>Micromonosporales</taxon>
        <taxon>Micromonosporaceae</taxon>
        <taxon>Actinoplanes</taxon>
    </lineage>
</organism>
<evidence type="ECO:0000313" key="2">
    <source>
        <dbReference type="Proteomes" id="UP001240150"/>
    </source>
</evidence>
<dbReference type="Proteomes" id="UP001240150">
    <property type="component" value="Chromosome"/>
</dbReference>
<name>A0ABY8WAG3_9ACTN</name>
<protein>
    <submittedName>
        <fullName evidence="1">Uncharacterized protein</fullName>
    </submittedName>
</protein>
<dbReference type="RefSeq" id="WP_284914640.1">
    <property type="nucleotide sequence ID" value="NZ_CP126980.1"/>
</dbReference>
<gene>
    <name evidence="1" type="ORF">ACTOB_005410</name>
</gene>
<accession>A0ABY8WAG3</accession>